<dbReference type="EMBL" id="JAVLVU010000001">
    <property type="protein sequence ID" value="MDT3405461.1"/>
    <property type="molecule type" value="Genomic_DNA"/>
</dbReference>
<organism evidence="2 3">
    <name type="scientific">Mucilaginibacter terrae</name>
    <dbReference type="NCBI Taxonomy" id="1955052"/>
    <lineage>
        <taxon>Bacteria</taxon>
        <taxon>Pseudomonadati</taxon>
        <taxon>Bacteroidota</taxon>
        <taxon>Sphingobacteriia</taxon>
        <taxon>Sphingobacteriales</taxon>
        <taxon>Sphingobacteriaceae</taxon>
        <taxon>Mucilaginibacter</taxon>
    </lineage>
</organism>
<dbReference type="RefSeq" id="WP_311954043.1">
    <property type="nucleotide sequence ID" value="NZ_JAVLVU010000001.1"/>
</dbReference>
<dbReference type="InterPro" id="IPR011990">
    <property type="entry name" value="TPR-like_helical_dom_sf"/>
</dbReference>
<evidence type="ECO:0000256" key="1">
    <source>
        <dbReference type="SAM" id="SignalP"/>
    </source>
</evidence>
<evidence type="ECO:0008006" key="4">
    <source>
        <dbReference type="Google" id="ProtNLM"/>
    </source>
</evidence>
<feature type="signal peptide" evidence="1">
    <location>
        <begin position="1"/>
        <end position="17"/>
    </location>
</feature>
<dbReference type="Gene3D" id="1.25.40.390">
    <property type="match status" value="1"/>
</dbReference>
<sequence>MKKRSLLTILTSTLLLAASCDKGFEELNVNPNNPTSLDAAYLFTNAEYSNYNSLFEFEQTIVQQFINPFGGVTSAFNFNVLNQGFTSARWTNTYNGSVKLITQVISQVKDVPARSNLYNEARIWRAYQFMTLVDTYGDVPYTEAGQAYLNNIYNPKYDKQQTIYADIVKELTEASAALDPAKDIVTADLFYSGRVAQWKRLGYSLLLRAGMRYSKLDPAKAQSIVQAAFAGGVMQSNDDNCLIKYTQQFPNVVSTGVSVLTNTYYLAEPFVSQLKNSKDPRLKYWSAKYSDPGKAPSLVGDTTTVNQFGLPVGYDSGTLPTAPGFRGAVGAGFNYSQVNYAVLGKVTTPQFFVTYAQTQFLLAEAAFRGWITGSASTYYNNGIKGAMGQMVAYDASAVIPENTQNVYLNSAPIVYNDANALNLINTQYWINSFNNGPEAWANFRRSGFPALAPNKYPGKQIKGDFVRRFNYPLAEASVNLENYRAAVASIGGSDDLDTRVFWDK</sequence>
<dbReference type="SUPFAM" id="SSF48452">
    <property type="entry name" value="TPR-like"/>
    <property type="match status" value="1"/>
</dbReference>
<dbReference type="Pfam" id="PF12771">
    <property type="entry name" value="SusD-like_2"/>
    <property type="match status" value="1"/>
</dbReference>
<feature type="chain" id="PRO_5045056747" description="SusD/RagB family nutrient-binding outer membrane lipoprotein" evidence="1">
    <location>
        <begin position="18"/>
        <end position="504"/>
    </location>
</feature>
<protein>
    <recommendedName>
        <fullName evidence="4">SusD/RagB family nutrient-binding outer membrane lipoprotein</fullName>
    </recommendedName>
</protein>
<accession>A0ABU3H0Q1</accession>
<evidence type="ECO:0000313" key="2">
    <source>
        <dbReference type="EMBL" id="MDT3405461.1"/>
    </source>
</evidence>
<reference evidence="3" key="1">
    <citation type="submission" date="2023-07" db="EMBL/GenBank/DDBJ databases">
        <title>Functional and genomic diversity of the sorghum phyllosphere microbiome.</title>
        <authorList>
            <person name="Shade A."/>
        </authorList>
    </citation>
    <scope>NUCLEOTIDE SEQUENCE [LARGE SCALE GENOMIC DNA]</scope>
    <source>
        <strain evidence="3">SORGH_AS_0422</strain>
    </source>
</reference>
<gene>
    <name evidence="2" type="ORF">QE417_004533</name>
</gene>
<proteinExistence type="predicted"/>
<dbReference type="InterPro" id="IPR041662">
    <property type="entry name" value="SusD-like_2"/>
</dbReference>
<dbReference type="PROSITE" id="PS51257">
    <property type="entry name" value="PROKAR_LIPOPROTEIN"/>
    <property type="match status" value="1"/>
</dbReference>
<comment type="caution">
    <text evidence="2">The sequence shown here is derived from an EMBL/GenBank/DDBJ whole genome shotgun (WGS) entry which is preliminary data.</text>
</comment>
<dbReference type="Proteomes" id="UP001258315">
    <property type="component" value="Unassembled WGS sequence"/>
</dbReference>
<name>A0ABU3H0Q1_9SPHI</name>
<keyword evidence="3" id="KW-1185">Reference proteome</keyword>
<evidence type="ECO:0000313" key="3">
    <source>
        <dbReference type="Proteomes" id="UP001258315"/>
    </source>
</evidence>
<keyword evidence="1" id="KW-0732">Signal</keyword>